<evidence type="ECO:0000313" key="1">
    <source>
        <dbReference type="EMBL" id="KAK1692768.1"/>
    </source>
</evidence>
<dbReference type="EMBL" id="JAUUTY010000001">
    <property type="protein sequence ID" value="KAK1692768.1"/>
    <property type="molecule type" value="Genomic_DNA"/>
</dbReference>
<dbReference type="AlphaFoldDB" id="A0AAD8TV24"/>
<gene>
    <name evidence="1" type="ORF">QYE76_009465</name>
</gene>
<evidence type="ECO:0000313" key="2">
    <source>
        <dbReference type="Proteomes" id="UP001231189"/>
    </source>
</evidence>
<keyword evidence="2" id="KW-1185">Reference proteome</keyword>
<organism evidence="1 2">
    <name type="scientific">Lolium multiflorum</name>
    <name type="common">Italian ryegrass</name>
    <name type="synonym">Lolium perenne subsp. multiflorum</name>
    <dbReference type="NCBI Taxonomy" id="4521"/>
    <lineage>
        <taxon>Eukaryota</taxon>
        <taxon>Viridiplantae</taxon>
        <taxon>Streptophyta</taxon>
        <taxon>Embryophyta</taxon>
        <taxon>Tracheophyta</taxon>
        <taxon>Spermatophyta</taxon>
        <taxon>Magnoliopsida</taxon>
        <taxon>Liliopsida</taxon>
        <taxon>Poales</taxon>
        <taxon>Poaceae</taxon>
        <taxon>BOP clade</taxon>
        <taxon>Pooideae</taxon>
        <taxon>Poodae</taxon>
        <taxon>Poeae</taxon>
        <taxon>Poeae Chloroplast Group 2 (Poeae type)</taxon>
        <taxon>Loliodinae</taxon>
        <taxon>Loliinae</taxon>
        <taxon>Lolium</taxon>
    </lineage>
</organism>
<protein>
    <submittedName>
        <fullName evidence="1">Uncharacterized protein</fullName>
    </submittedName>
</protein>
<reference evidence="1" key="1">
    <citation type="submission" date="2023-07" db="EMBL/GenBank/DDBJ databases">
        <title>A chromosome-level genome assembly of Lolium multiflorum.</title>
        <authorList>
            <person name="Chen Y."/>
            <person name="Copetti D."/>
            <person name="Kolliker R."/>
            <person name="Studer B."/>
        </authorList>
    </citation>
    <scope>NUCLEOTIDE SEQUENCE</scope>
    <source>
        <strain evidence="1">02402/16</strain>
        <tissue evidence="1">Leaf</tissue>
    </source>
</reference>
<accession>A0AAD8TV24</accession>
<proteinExistence type="predicted"/>
<comment type="caution">
    <text evidence="1">The sequence shown here is derived from an EMBL/GenBank/DDBJ whole genome shotgun (WGS) entry which is preliminary data.</text>
</comment>
<sequence>MELIRHRHCIQINKHALQLQLQPCCNPDPQQAEVVTTPSVGGLHAVWSLKISLGSLATRSADTTNRFYPSVHTSLGPEADKMTKPSLTFKQQYILQDGFYQEI</sequence>
<name>A0AAD8TV24_LOLMU</name>
<dbReference type="Proteomes" id="UP001231189">
    <property type="component" value="Unassembled WGS sequence"/>
</dbReference>